<organism evidence="1 2">
    <name type="scientific">Sphingomonas naphthae</name>
    <dbReference type="NCBI Taxonomy" id="1813468"/>
    <lineage>
        <taxon>Bacteria</taxon>
        <taxon>Pseudomonadati</taxon>
        <taxon>Pseudomonadota</taxon>
        <taxon>Alphaproteobacteria</taxon>
        <taxon>Sphingomonadales</taxon>
        <taxon>Sphingomonadaceae</taxon>
        <taxon>Sphingomonas</taxon>
    </lineage>
</organism>
<name>A0ABY7TKS1_9SPHN</name>
<proteinExistence type="predicted"/>
<gene>
    <name evidence="1" type="ORF">PQ455_00955</name>
</gene>
<keyword evidence="2" id="KW-1185">Reference proteome</keyword>
<protein>
    <submittedName>
        <fullName evidence="1">Uncharacterized protein</fullName>
    </submittedName>
</protein>
<dbReference type="EMBL" id="CP117411">
    <property type="protein sequence ID" value="WCT73832.1"/>
    <property type="molecule type" value="Genomic_DNA"/>
</dbReference>
<evidence type="ECO:0000313" key="2">
    <source>
        <dbReference type="Proteomes" id="UP001220395"/>
    </source>
</evidence>
<evidence type="ECO:0000313" key="1">
    <source>
        <dbReference type="EMBL" id="WCT73832.1"/>
    </source>
</evidence>
<dbReference type="RefSeq" id="WP_273688375.1">
    <property type="nucleotide sequence ID" value="NZ_CP117411.1"/>
</dbReference>
<dbReference type="Proteomes" id="UP001220395">
    <property type="component" value="Chromosome"/>
</dbReference>
<sequence length="233" mass="25112">MTLDRSAALGAYAGIVTLGLAWALLGGAGPAPTRFDTIDVKRINVREDDGTLRMVIAGRDHIGGLVIDGKEYPHPNRQEAGMIFYNDEGTENGGLVFDGRKVDGKPTNSGHLSFDRWHQDQTLYVQSLEDGPRRRAGLFVQDRPDGPADFTASDRLRAMPEGPAKTAALKAAGYDGSMARAFLGRDYDDASKLVLRDGAGRPRLRLSVAKDGAAAIEFLDETGKVVRTRTAAN</sequence>
<accession>A0ABY7TKS1</accession>
<reference evidence="1 2" key="1">
    <citation type="submission" date="2023-02" db="EMBL/GenBank/DDBJ databases">
        <title>Genome sequence of Sphingomonas naphthae.</title>
        <authorList>
            <person name="Kim S."/>
            <person name="Heo J."/>
            <person name="Kwon S.-W."/>
        </authorList>
    </citation>
    <scope>NUCLEOTIDE SEQUENCE [LARGE SCALE GENOMIC DNA]</scope>
    <source>
        <strain evidence="1 2">KACC 18716</strain>
    </source>
</reference>